<feature type="transmembrane region" description="Helical" evidence="1">
    <location>
        <begin position="302"/>
        <end position="319"/>
    </location>
</feature>
<dbReference type="InterPro" id="IPR016833">
    <property type="entry name" value="Put_Na-Bile_cotransptr"/>
</dbReference>
<feature type="transmembrane region" description="Helical" evidence="1">
    <location>
        <begin position="101"/>
        <end position="121"/>
    </location>
</feature>
<feature type="transmembrane region" description="Helical" evidence="1">
    <location>
        <begin position="72"/>
        <end position="89"/>
    </location>
</feature>
<feature type="transmembrane region" description="Helical" evidence="1">
    <location>
        <begin position="133"/>
        <end position="155"/>
    </location>
</feature>
<comment type="caution">
    <text evidence="2">The sequence shown here is derived from an EMBL/GenBank/DDBJ whole genome shotgun (WGS) entry which is preliminary data.</text>
</comment>
<dbReference type="Gene3D" id="1.20.1530.20">
    <property type="match status" value="1"/>
</dbReference>
<dbReference type="AlphaFoldDB" id="A0A967AXG0"/>
<evidence type="ECO:0000313" key="2">
    <source>
        <dbReference type="EMBL" id="NHN54771.1"/>
    </source>
</evidence>
<dbReference type="PANTHER" id="PTHR18640">
    <property type="entry name" value="SOLUTE CARRIER FAMILY 10 MEMBER 7"/>
    <property type="match status" value="1"/>
</dbReference>
<name>A0A967AXG0_9MICO</name>
<dbReference type="Proteomes" id="UP000744769">
    <property type="component" value="Unassembled WGS sequence"/>
</dbReference>
<evidence type="ECO:0000313" key="3">
    <source>
        <dbReference type="Proteomes" id="UP000744769"/>
    </source>
</evidence>
<protein>
    <submittedName>
        <fullName evidence="2">Bile acid:sodium symporter</fullName>
    </submittedName>
</protein>
<keyword evidence="1" id="KW-1133">Transmembrane helix</keyword>
<accession>A0A967AXG0</accession>
<dbReference type="GO" id="GO:0005886">
    <property type="term" value="C:plasma membrane"/>
    <property type="evidence" value="ECO:0007669"/>
    <property type="project" value="TreeGrafter"/>
</dbReference>
<organism evidence="2 3">
    <name type="scientific">Metallococcus carri</name>
    <dbReference type="NCBI Taxonomy" id="1656884"/>
    <lineage>
        <taxon>Bacteria</taxon>
        <taxon>Bacillati</taxon>
        <taxon>Actinomycetota</taxon>
        <taxon>Actinomycetes</taxon>
        <taxon>Micrococcales</taxon>
        <taxon>Dermacoccaceae</taxon>
        <taxon>Metallococcus</taxon>
    </lineage>
</organism>
<feature type="transmembrane region" description="Helical" evidence="1">
    <location>
        <begin position="9"/>
        <end position="27"/>
    </location>
</feature>
<feature type="transmembrane region" description="Helical" evidence="1">
    <location>
        <begin position="276"/>
        <end position="296"/>
    </location>
</feature>
<reference evidence="2" key="1">
    <citation type="submission" date="2020-03" db="EMBL/GenBank/DDBJ databases">
        <title>Draft sequencing of Calidifontibacter sp. DB0510.</title>
        <authorList>
            <person name="Kim D.-U."/>
        </authorList>
    </citation>
    <scope>NUCLEOTIDE SEQUENCE</scope>
    <source>
        <strain evidence="2">DB0510</strain>
    </source>
</reference>
<dbReference type="PANTHER" id="PTHR18640:SF5">
    <property type="entry name" value="SODIUM_BILE ACID COTRANSPORTER 7"/>
    <property type="match status" value="1"/>
</dbReference>
<keyword evidence="1" id="KW-0472">Membrane</keyword>
<sequence>MAKSWLRGVFDPLTVAVTIALIAGLLLPAPSSWLPTVNVIAKVAIGFLFFLNGIRISTSDILAGLNHWRMHTTILAITFVVFPIIGWAMQFLPSLMLRPELHAGVMFMCMVPSTVQASIAFTSTAGGNVPGAIISATLSNLAGVVATPLLAYALLSPGGSVTMSPATARDVALTLVLPFVLGQVVRPRIKDWVASRERVLRNVGRESIMLVVYAAFATAQDQHFWRRLDGLEIFQMLAMSVTVLVLILALSRWIALSLGFDRADAIAIQFCGSKKALATGLPMASILFSGNVIGLIIVPLLIFHQIQLIGCAWLANLYASRRA</sequence>
<proteinExistence type="predicted"/>
<evidence type="ECO:0000256" key="1">
    <source>
        <dbReference type="SAM" id="Phobius"/>
    </source>
</evidence>
<dbReference type="PIRSF" id="PIRSF026166">
    <property type="entry name" value="UCP026166"/>
    <property type="match status" value="1"/>
</dbReference>
<feature type="transmembrane region" description="Helical" evidence="1">
    <location>
        <begin position="237"/>
        <end position="255"/>
    </location>
</feature>
<feature type="transmembrane region" description="Helical" evidence="1">
    <location>
        <begin position="33"/>
        <end position="51"/>
    </location>
</feature>
<gene>
    <name evidence="2" type="ORF">G9U51_03110</name>
</gene>
<dbReference type="RefSeq" id="WP_166193027.1">
    <property type="nucleotide sequence ID" value="NZ_JAAOIV010000002.1"/>
</dbReference>
<keyword evidence="3" id="KW-1185">Reference proteome</keyword>
<dbReference type="EMBL" id="JAAOIV010000002">
    <property type="protein sequence ID" value="NHN54771.1"/>
    <property type="molecule type" value="Genomic_DNA"/>
</dbReference>
<keyword evidence="1" id="KW-0812">Transmembrane</keyword>
<dbReference type="InterPro" id="IPR038770">
    <property type="entry name" value="Na+/solute_symporter_sf"/>
</dbReference>
<dbReference type="Pfam" id="PF13593">
    <property type="entry name" value="SBF_like"/>
    <property type="match status" value="1"/>
</dbReference>